<accession>A0A139A1C3</accession>
<proteinExistence type="inferred from homology"/>
<evidence type="ECO:0000313" key="4">
    <source>
        <dbReference type="EMBL" id="KXS10590.1"/>
    </source>
</evidence>
<dbReference type="EMBL" id="KQ965820">
    <property type="protein sequence ID" value="KXS10590.1"/>
    <property type="molecule type" value="Genomic_DNA"/>
</dbReference>
<keyword evidence="5" id="KW-1185">Reference proteome</keyword>
<dbReference type="AlphaFoldDB" id="A0A139A1C3"/>
<gene>
    <name evidence="4" type="ORF">M427DRAFT_103471</name>
</gene>
<name>A0A139A1C3_GONPJ</name>
<dbReference type="GO" id="GO:0016616">
    <property type="term" value="F:oxidoreductase activity, acting on the CH-OH group of donors, NAD or NADP as acceptor"/>
    <property type="evidence" value="ECO:0007669"/>
    <property type="project" value="UniProtKB-ARBA"/>
</dbReference>
<dbReference type="FunFam" id="3.40.50.720:FF:000047">
    <property type="entry name" value="NADP-dependent L-serine/L-allo-threonine dehydrogenase"/>
    <property type="match status" value="1"/>
</dbReference>
<dbReference type="InterPro" id="IPR036291">
    <property type="entry name" value="NAD(P)-bd_dom_sf"/>
</dbReference>
<dbReference type="Pfam" id="PF00106">
    <property type="entry name" value="adh_short"/>
    <property type="match status" value="1"/>
</dbReference>
<reference evidence="4 5" key="1">
    <citation type="journal article" date="2015" name="Genome Biol. Evol.">
        <title>Phylogenomic analyses indicate that early fungi evolved digesting cell walls of algal ancestors of land plants.</title>
        <authorList>
            <person name="Chang Y."/>
            <person name="Wang S."/>
            <person name="Sekimoto S."/>
            <person name="Aerts A.L."/>
            <person name="Choi C."/>
            <person name="Clum A."/>
            <person name="LaButti K.M."/>
            <person name="Lindquist E.A."/>
            <person name="Yee Ngan C."/>
            <person name="Ohm R.A."/>
            <person name="Salamov A.A."/>
            <person name="Grigoriev I.V."/>
            <person name="Spatafora J.W."/>
            <person name="Berbee M.L."/>
        </authorList>
    </citation>
    <scope>NUCLEOTIDE SEQUENCE [LARGE SCALE GENOMIC DNA]</scope>
    <source>
        <strain evidence="4 5">JEL478</strain>
    </source>
</reference>
<dbReference type="PRINTS" id="PR00080">
    <property type="entry name" value="SDRFAMILY"/>
</dbReference>
<dbReference type="OMA" id="WRWMWET"/>
<sequence>MSRLHGKTVLVTGASAGIGEATARQFAAAGSKVIIAARRADKLQEVKANIEAQTPGAKVISIELDVANREKVNAAIAGLPEEWKKIDVLVNNAGLVQGTEKVEEVAPEDVDLMINVNIKGLLYVTQAVMKGFRERNSGHIINVGSISGKDTYPGGGVYCGTKFMVDALTRTLRQELVDTPIRVSEINPGMVETEFSVVRFRGDKSKADNVYKGIQPLSGDDVAETIVFAASAPPHVVLADVLLLPTNQAGTMLAYRKP</sequence>
<evidence type="ECO:0000256" key="1">
    <source>
        <dbReference type="ARBA" id="ARBA00006484"/>
    </source>
</evidence>
<dbReference type="OrthoDB" id="6251714at2759"/>
<dbReference type="SUPFAM" id="SSF51735">
    <property type="entry name" value="NAD(P)-binding Rossmann-fold domains"/>
    <property type="match status" value="1"/>
</dbReference>
<dbReference type="STRING" id="1344416.A0A139A1C3"/>
<dbReference type="PANTHER" id="PTHR42901">
    <property type="entry name" value="ALCOHOL DEHYDROGENASE"/>
    <property type="match status" value="1"/>
</dbReference>
<dbReference type="Gene3D" id="3.40.50.720">
    <property type="entry name" value="NAD(P)-binding Rossmann-like Domain"/>
    <property type="match status" value="1"/>
</dbReference>
<dbReference type="PRINTS" id="PR00081">
    <property type="entry name" value="GDHRDH"/>
</dbReference>
<protein>
    <submittedName>
        <fullName evidence="4">NAD(P)-binding protein</fullName>
    </submittedName>
</protein>
<dbReference type="Proteomes" id="UP000070544">
    <property type="component" value="Unassembled WGS sequence"/>
</dbReference>
<dbReference type="InterPro" id="IPR002347">
    <property type="entry name" value="SDR_fam"/>
</dbReference>
<comment type="similarity">
    <text evidence="1 3">Belongs to the short-chain dehydrogenases/reductases (SDR) family.</text>
</comment>
<evidence type="ECO:0000313" key="5">
    <source>
        <dbReference type="Proteomes" id="UP000070544"/>
    </source>
</evidence>
<organism evidence="4 5">
    <name type="scientific">Gonapodya prolifera (strain JEL478)</name>
    <name type="common">Monoblepharis prolifera</name>
    <dbReference type="NCBI Taxonomy" id="1344416"/>
    <lineage>
        <taxon>Eukaryota</taxon>
        <taxon>Fungi</taxon>
        <taxon>Fungi incertae sedis</taxon>
        <taxon>Chytridiomycota</taxon>
        <taxon>Chytridiomycota incertae sedis</taxon>
        <taxon>Monoblepharidomycetes</taxon>
        <taxon>Monoblepharidales</taxon>
        <taxon>Gonapodyaceae</taxon>
        <taxon>Gonapodya</taxon>
    </lineage>
</organism>
<evidence type="ECO:0000256" key="3">
    <source>
        <dbReference type="RuleBase" id="RU000363"/>
    </source>
</evidence>
<keyword evidence="2" id="KW-0560">Oxidoreductase</keyword>
<dbReference type="PANTHER" id="PTHR42901:SF1">
    <property type="entry name" value="ALCOHOL DEHYDROGENASE"/>
    <property type="match status" value="1"/>
</dbReference>
<evidence type="ECO:0000256" key="2">
    <source>
        <dbReference type="ARBA" id="ARBA00023002"/>
    </source>
</evidence>